<name>A0ACA9Q964_9GLOM</name>
<comment type="caution">
    <text evidence="1">The sequence shown here is derived from an EMBL/GenBank/DDBJ whole genome shotgun (WGS) entry which is preliminary data.</text>
</comment>
<accession>A0ACA9Q964</accession>
<protein>
    <submittedName>
        <fullName evidence="1">6761_t:CDS:1</fullName>
    </submittedName>
</protein>
<dbReference type="Proteomes" id="UP000789525">
    <property type="component" value="Unassembled WGS sequence"/>
</dbReference>
<dbReference type="EMBL" id="CAJVPT010048823">
    <property type="protein sequence ID" value="CAG8742766.1"/>
    <property type="molecule type" value="Genomic_DNA"/>
</dbReference>
<gene>
    <name evidence="1" type="ORF">ACOLOM_LOCUS12262</name>
</gene>
<keyword evidence="2" id="KW-1185">Reference proteome</keyword>
<organism evidence="1 2">
    <name type="scientific">Acaulospora colombiana</name>
    <dbReference type="NCBI Taxonomy" id="27376"/>
    <lineage>
        <taxon>Eukaryota</taxon>
        <taxon>Fungi</taxon>
        <taxon>Fungi incertae sedis</taxon>
        <taxon>Mucoromycota</taxon>
        <taxon>Glomeromycotina</taxon>
        <taxon>Glomeromycetes</taxon>
        <taxon>Diversisporales</taxon>
        <taxon>Acaulosporaceae</taxon>
        <taxon>Acaulospora</taxon>
    </lineage>
</organism>
<feature type="non-terminal residue" evidence="1">
    <location>
        <position position="310"/>
    </location>
</feature>
<sequence>MDGRPVRSISISPDGQRIAVISADGVAIIDWTLQETLEYYKFDLSRSPDIANGYYWSWSHLTVLDIHWDGFTLHHSSHQHQPSLPNSQLSPAYKLFLSPDSRHLITVHESNQVYLWDVKSGHQIQLLNELPSGFSRNVQIQHAPDSSCALLWNEDQLAVLWISSCLFQLLPLPVNNCKNPGTSQSKSKILGSAFFPSSNRILIIESSGSMSILLLDNMAYKSMPSSHFPLKTLRDLTISPMEHLIVICSDIGLSVHGIDQDIHQTPLSSAMVMVAKSSPNDAHIYVVETTIERWMVSHVNTSNWAVQRIY</sequence>
<proteinExistence type="predicted"/>
<reference evidence="1" key="1">
    <citation type="submission" date="2021-06" db="EMBL/GenBank/DDBJ databases">
        <authorList>
            <person name="Kallberg Y."/>
            <person name="Tangrot J."/>
            <person name="Rosling A."/>
        </authorList>
    </citation>
    <scope>NUCLEOTIDE SEQUENCE</scope>
    <source>
        <strain evidence="1">CL356</strain>
    </source>
</reference>
<evidence type="ECO:0000313" key="1">
    <source>
        <dbReference type="EMBL" id="CAG8742766.1"/>
    </source>
</evidence>
<evidence type="ECO:0000313" key="2">
    <source>
        <dbReference type="Proteomes" id="UP000789525"/>
    </source>
</evidence>